<dbReference type="Gene3D" id="1.10.287.950">
    <property type="entry name" value="Methyl-accepting chemotaxis protein"/>
    <property type="match status" value="1"/>
</dbReference>
<dbReference type="InterPro" id="IPR003660">
    <property type="entry name" value="HAMP_dom"/>
</dbReference>
<comment type="subcellular location">
    <subcellularLocation>
        <location evidence="1">Cell membrane</location>
    </subcellularLocation>
</comment>
<dbReference type="EMBL" id="VTET01000006">
    <property type="protein sequence ID" value="TYS71511.1"/>
    <property type="molecule type" value="Genomic_DNA"/>
</dbReference>
<keyword evidence="3 9" id="KW-0472">Membrane</keyword>
<evidence type="ECO:0000313" key="12">
    <source>
        <dbReference type="EMBL" id="TYS71511.1"/>
    </source>
</evidence>
<dbReference type="Proteomes" id="UP000324517">
    <property type="component" value="Unassembled WGS sequence"/>
</dbReference>
<reference evidence="12 13" key="1">
    <citation type="submission" date="2019-08" db="EMBL/GenBank/DDBJ databases">
        <title>Bacillus genomes from the desert of Cuatro Cienegas, Coahuila.</title>
        <authorList>
            <person name="Olmedo-Alvarez G."/>
        </authorList>
    </citation>
    <scope>NUCLEOTIDE SEQUENCE [LARGE SCALE GENOMIC DNA]</scope>
    <source>
        <strain evidence="12 13">CH98b_3T</strain>
    </source>
</reference>
<dbReference type="CDD" id="cd06225">
    <property type="entry name" value="HAMP"/>
    <property type="match status" value="1"/>
</dbReference>
<dbReference type="SMART" id="SM00304">
    <property type="entry name" value="HAMP"/>
    <property type="match status" value="1"/>
</dbReference>
<evidence type="ECO:0000259" key="11">
    <source>
        <dbReference type="PROSITE" id="PS50885"/>
    </source>
</evidence>
<dbReference type="Pfam" id="PF00015">
    <property type="entry name" value="MCPsignal"/>
    <property type="match status" value="1"/>
</dbReference>
<evidence type="ECO:0000313" key="13">
    <source>
        <dbReference type="Proteomes" id="UP000324517"/>
    </source>
</evidence>
<dbReference type="OrthoDB" id="2954261at2"/>
<name>A0A5D4T9C7_9BACI</name>
<feature type="transmembrane region" description="Helical" evidence="9">
    <location>
        <begin position="276"/>
        <end position="298"/>
    </location>
</feature>
<dbReference type="PROSITE" id="PS50885">
    <property type="entry name" value="HAMP"/>
    <property type="match status" value="1"/>
</dbReference>
<keyword evidence="2" id="KW-1003">Cell membrane</keyword>
<evidence type="ECO:0000256" key="2">
    <source>
        <dbReference type="ARBA" id="ARBA00022475"/>
    </source>
</evidence>
<keyword evidence="9" id="KW-1133">Transmembrane helix</keyword>
<protein>
    <submittedName>
        <fullName evidence="12">Methyl-accepting chemotaxis protein</fullName>
    </submittedName>
</protein>
<feature type="domain" description="HAMP" evidence="11">
    <location>
        <begin position="300"/>
        <end position="352"/>
    </location>
</feature>
<comment type="caution">
    <text evidence="12">The sequence shown here is derived from an EMBL/GenBank/DDBJ whole genome shotgun (WGS) entry which is preliminary data.</text>
</comment>
<keyword evidence="9" id="KW-0812">Transmembrane</keyword>
<sequence length="721" mass="81037">MKTIRGRVRFILLTAITGLIIVLLFNFFFYFTQSAEKEQEAALFEAVNGSKEIKFAFSDTRKNEQEFLRIPSDETSVAIKENLENIKQDASRLQQQFAEYEEIATRFEQIETAATNYLNEFVPLEELYKEIGYTEFTGLQGDMNGNVRNLVINVRGANREELNATLMNLRLYEQQYLATKQEARYRDFMKSAETFKEQLAETDLPDSQKSGLLELYNPYVQAMTDLYNNYNSSYEFVRNFEEISNSVEQSVNEVEAAVTDLQSTIQTEANQKLQTIMLLTLIISVLLLVFLSTTGYFLNRKIASSIRSLKDGASKIGEGNFAYRVPITTKDEMADLAVTFNAMAEKVQVSLLKVMEATDKLQSSSQNLAAISEETTAQSTEVNEAIKQVAIGSSEQALHLDESTDILKRVKNAVEQANQLSKDIKTKADHARTMGEDGLTVVKDLYNSSEQFLELANHLTERVQQATKQSQQINSIVGTIQEIAENTDLLALNAAIESARAGEAGRGFAVVAQEVRKLAERSKHEALSIKKLVTEMGKQMGKLSDDALQFNEYRDLQQESVNQTKSSFEKIAGNVMEINHKVDDVQEAIGHVTESNKQLEEKLSEVHYISEEAAATSEQVSASSEHQILAIEQVNEAAISLSDIANELQEEVSQFTVEDENALPEDETDYVDDPLDSEEIEDETSSNYIDDEEELKEKWIHEEAAASTEQTAATEDKENKL</sequence>
<organism evidence="12 13">
    <name type="scientific">Sutcliffiella horikoshii</name>
    <dbReference type="NCBI Taxonomy" id="79883"/>
    <lineage>
        <taxon>Bacteria</taxon>
        <taxon>Bacillati</taxon>
        <taxon>Bacillota</taxon>
        <taxon>Bacilli</taxon>
        <taxon>Bacillales</taxon>
        <taxon>Bacillaceae</taxon>
        <taxon>Sutcliffiella</taxon>
    </lineage>
</organism>
<evidence type="ECO:0000256" key="6">
    <source>
        <dbReference type="PROSITE-ProRule" id="PRU00284"/>
    </source>
</evidence>
<feature type="domain" description="Methyl-accepting transducer" evidence="10">
    <location>
        <begin position="371"/>
        <end position="628"/>
    </location>
</feature>
<evidence type="ECO:0000256" key="4">
    <source>
        <dbReference type="ARBA" id="ARBA00023224"/>
    </source>
</evidence>
<dbReference type="PANTHER" id="PTHR32089">
    <property type="entry name" value="METHYL-ACCEPTING CHEMOTAXIS PROTEIN MCPB"/>
    <property type="match status" value="1"/>
</dbReference>
<evidence type="ECO:0000256" key="7">
    <source>
        <dbReference type="SAM" id="Coils"/>
    </source>
</evidence>
<evidence type="ECO:0000256" key="3">
    <source>
        <dbReference type="ARBA" id="ARBA00023136"/>
    </source>
</evidence>
<dbReference type="AlphaFoldDB" id="A0A5D4T9C7"/>
<feature type="coiled-coil region" evidence="7">
    <location>
        <begin position="76"/>
        <end position="103"/>
    </location>
</feature>
<feature type="coiled-coil region" evidence="7">
    <location>
        <begin position="400"/>
        <end position="427"/>
    </location>
</feature>
<accession>A0A5D4T9C7</accession>
<feature type="region of interest" description="Disordered" evidence="8">
    <location>
        <begin position="656"/>
        <end position="721"/>
    </location>
</feature>
<dbReference type="SUPFAM" id="SSF58104">
    <property type="entry name" value="Methyl-accepting chemotaxis protein (MCP) signaling domain"/>
    <property type="match status" value="1"/>
</dbReference>
<feature type="compositionally biased region" description="Acidic residues" evidence="8">
    <location>
        <begin position="657"/>
        <end position="694"/>
    </location>
</feature>
<dbReference type="PROSITE" id="PS50111">
    <property type="entry name" value="CHEMOTAXIS_TRANSDUC_2"/>
    <property type="match status" value="1"/>
</dbReference>
<dbReference type="SMART" id="SM00283">
    <property type="entry name" value="MA"/>
    <property type="match status" value="1"/>
</dbReference>
<evidence type="ECO:0000256" key="1">
    <source>
        <dbReference type="ARBA" id="ARBA00004236"/>
    </source>
</evidence>
<dbReference type="PANTHER" id="PTHR32089:SF112">
    <property type="entry name" value="LYSOZYME-LIKE PROTEIN-RELATED"/>
    <property type="match status" value="1"/>
</dbReference>
<dbReference type="Pfam" id="PF00672">
    <property type="entry name" value="HAMP"/>
    <property type="match status" value="1"/>
</dbReference>
<evidence type="ECO:0000256" key="8">
    <source>
        <dbReference type="SAM" id="MobiDB-lite"/>
    </source>
</evidence>
<evidence type="ECO:0000256" key="9">
    <source>
        <dbReference type="SAM" id="Phobius"/>
    </source>
</evidence>
<keyword evidence="4 6" id="KW-0807">Transducer</keyword>
<dbReference type="GO" id="GO:0007165">
    <property type="term" value="P:signal transduction"/>
    <property type="evidence" value="ECO:0007669"/>
    <property type="project" value="UniProtKB-KW"/>
</dbReference>
<evidence type="ECO:0000256" key="5">
    <source>
        <dbReference type="ARBA" id="ARBA00029447"/>
    </source>
</evidence>
<dbReference type="Gene3D" id="6.10.340.10">
    <property type="match status" value="1"/>
</dbReference>
<evidence type="ECO:0000259" key="10">
    <source>
        <dbReference type="PROSITE" id="PS50111"/>
    </source>
</evidence>
<dbReference type="RefSeq" id="WP_148979661.1">
    <property type="nucleotide sequence ID" value="NZ_JBNILM010000009.1"/>
</dbReference>
<comment type="similarity">
    <text evidence="5">Belongs to the methyl-accepting chemotaxis (MCP) protein family.</text>
</comment>
<keyword evidence="7" id="KW-0175">Coiled coil</keyword>
<dbReference type="GO" id="GO:0005886">
    <property type="term" value="C:plasma membrane"/>
    <property type="evidence" value="ECO:0007669"/>
    <property type="project" value="UniProtKB-SubCell"/>
</dbReference>
<feature type="transmembrane region" description="Helical" evidence="9">
    <location>
        <begin position="12"/>
        <end position="31"/>
    </location>
</feature>
<gene>
    <name evidence="12" type="ORF">FZC75_13275</name>
</gene>
<feature type="compositionally biased region" description="Basic and acidic residues" evidence="8">
    <location>
        <begin position="695"/>
        <end position="704"/>
    </location>
</feature>
<proteinExistence type="inferred from homology"/>
<dbReference type="InterPro" id="IPR004089">
    <property type="entry name" value="MCPsignal_dom"/>
</dbReference>